<dbReference type="EMBL" id="VSSQ01005398">
    <property type="protein sequence ID" value="MPM28986.1"/>
    <property type="molecule type" value="Genomic_DNA"/>
</dbReference>
<dbReference type="AlphaFoldDB" id="A0A644YKG0"/>
<gene>
    <name evidence="2" type="ORF">SDC9_75524</name>
</gene>
<feature type="compositionally biased region" description="Basic and acidic residues" evidence="1">
    <location>
        <begin position="183"/>
        <end position="202"/>
    </location>
</feature>
<accession>A0A644YKG0</accession>
<evidence type="ECO:0000256" key="1">
    <source>
        <dbReference type="SAM" id="MobiDB-lite"/>
    </source>
</evidence>
<name>A0A644YKG0_9ZZZZ</name>
<proteinExistence type="predicted"/>
<evidence type="ECO:0000313" key="2">
    <source>
        <dbReference type="EMBL" id="MPM28986.1"/>
    </source>
</evidence>
<reference evidence="2" key="1">
    <citation type="submission" date="2019-08" db="EMBL/GenBank/DDBJ databases">
        <authorList>
            <person name="Kucharzyk K."/>
            <person name="Murdoch R.W."/>
            <person name="Higgins S."/>
            <person name="Loffler F."/>
        </authorList>
    </citation>
    <scope>NUCLEOTIDE SEQUENCE</scope>
</reference>
<sequence length="202" mass="21053">MIGRRRSTPGRSRCARGAARSDRAGVHHRGAAAGRATTGGAAGRRVLADAPEAGHLGEGFQPDALEDGAHRDAVRGLSGHRGPDPGALPTELFAGRLGEVGAEAAAGVVGVHRHRVEQADPPGMEHIGQATAQHPGHRAGLHRGAQADPDDRTVRFRDEGESVRVVAEGVRSTEQRLVSHLTANDRLHGGEVHRGGEADAEN</sequence>
<feature type="region of interest" description="Disordered" evidence="1">
    <location>
        <begin position="181"/>
        <end position="202"/>
    </location>
</feature>
<protein>
    <submittedName>
        <fullName evidence="2">Uncharacterized protein</fullName>
    </submittedName>
</protein>
<organism evidence="2">
    <name type="scientific">bioreactor metagenome</name>
    <dbReference type="NCBI Taxonomy" id="1076179"/>
    <lineage>
        <taxon>unclassified sequences</taxon>
        <taxon>metagenomes</taxon>
        <taxon>ecological metagenomes</taxon>
    </lineage>
</organism>
<comment type="caution">
    <text evidence="2">The sequence shown here is derived from an EMBL/GenBank/DDBJ whole genome shotgun (WGS) entry which is preliminary data.</text>
</comment>
<feature type="compositionally biased region" description="Low complexity" evidence="1">
    <location>
        <begin position="31"/>
        <end position="45"/>
    </location>
</feature>
<feature type="region of interest" description="Disordered" evidence="1">
    <location>
        <begin position="1"/>
        <end position="67"/>
    </location>
</feature>